<evidence type="ECO:0000259" key="8">
    <source>
        <dbReference type="Pfam" id="PF22642"/>
    </source>
</evidence>
<organism evidence="10 11">
    <name type="scientific">Clostridium cadaveris</name>
    <dbReference type="NCBI Taxonomy" id="1529"/>
    <lineage>
        <taxon>Bacteria</taxon>
        <taxon>Bacillati</taxon>
        <taxon>Bacillota</taxon>
        <taxon>Clostridia</taxon>
        <taxon>Eubacteriales</taxon>
        <taxon>Clostridiaceae</taxon>
        <taxon>Clostridium</taxon>
    </lineage>
</organism>
<dbReference type="Gene3D" id="3.30.160.540">
    <property type="match status" value="1"/>
</dbReference>
<feature type="domain" description="Septum formation inhibitor MinC C-terminal" evidence="7">
    <location>
        <begin position="103"/>
        <end position="202"/>
    </location>
</feature>
<dbReference type="GO" id="GO:1901891">
    <property type="term" value="P:regulation of cell septum assembly"/>
    <property type="evidence" value="ECO:0007669"/>
    <property type="project" value="InterPro"/>
</dbReference>
<dbReference type="STRING" id="1529.SAMN04487885_103101"/>
<protein>
    <recommendedName>
        <fullName evidence="6">Probable septum site-determining protein MinC</fullName>
    </recommendedName>
</protein>
<accession>A0A1I2JYR7</accession>
<feature type="domain" description="Septum site-determining protein MinC N-terminal" evidence="8">
    <location>
        <begin position="6"/>
        <end position="78"/>
    </location>
</feature>
<sequence>MKDDGIMIKGNKDGLIAVINTDKFQDFDSIVEALVAKLQRGKGFYKGFTIKLSMDTSNVTHREQSNLKNLLFDEFKIMDCIFENKQDKKDKVFQGIYEGRTKFIRKTVRGGQCIKYVGNVVIVGDVNAGAEIYAGGNIMVLGTIRGHVHAGYTGNEKSIIGAFCMQPEIIQIGSIITRAPEGGEKPPYPEIAKIKDGAIVVEPYILNKYI</sequence>
<dbReference type="InterPro" id="IPR013033">
    <property type="entry name" value="MinC"/>
</dbReference>
<dbReference type="Gene3D" id="2.160.20.70">
    <property type="match status" value="1"/>
</dbReference>
<evidence type="ECO:0000256" key="2">
    <source>
        <dbReference type="ARBA" id="ARBA00022618"/>
    </source>
</evidence>
<dbReference type="eggNOG" id="COG0850">
    <property type="taxonomic scope" value="Bacteria"/>
</dbReference>
<keyword evidence="3 6" id="KW-0717">Septation</keyword>
<dbReference type="SUPFAM" id="SSF63848">
    <property type="entry name" value="Cell-division inhibitor MinC, C-terminal domain"/>
    <property type="match status" value="1"/>
</dbReference>
<dbReference type="Pfam" id="PF22642">
    <property type="entry name" value="MinC_N_1"/>
    <property type="match status" value="1"/>
</dbReference>
<dbReference type="InterPro" id="IPR016098">
    <property type="entry name" value="CAP/MinC_C"/>
</dbReference>
<proteinExistence type="inferred from homology"/>
<dbReference type="Proteomes" id="UP000182135">
    <property type="component" value="Unassembled WGS sequence"/>
</dbReference>
<keyword evidence="4 6" id="KW-0131">Cell cycle</keyword>
<dbReference type="GeneID" id="90545325"/>
<gene>
    <name evidence="6" type="primary">minC</name>
    <name evidence="9" type="ORF">DBY38_08350</name>
    <name evidence="10" type="ORF">SAMN04487885_103101</name>
</gene>
<evidence type="ECO:0000313" key="9">
    <source>
        <dbReference type="EMBL" id="PWL53168.1"/>
    </source>
</evidence>
<dbReference type="Proteomes" id="UP000246114">
    <property type="component" value="Unassembled WGS sequence"/>
</dbReference>
<dbReference type="GO" id="GO:0000917">
    <property type="term" value="P:division septum assembly"/>
    <property type="evidence" value="ECO:0007669"/>
    <property type="project" value="UniProtKB-KW"/>
</dbReference>
<evidence type="ECO:0000256" key="1">
    <source>
        <dbReference type="ARBA" id="ARBA00006291"/>
    </source>
</evidence>
<comment type="subunit">
    <text evidence="5 6">Interacts with MinD and FtsZ.</text>
</comment>
<evidence type="ECO:0000259" key="7">
    <source>
        <dbReference type="Pfam" id="PF03775"/>
    </source>
</evidence>
<dbReference type="Pfam" id="PF03775">
    <property type="entry name" value="MinC_C"/>
    <property type="match status" value="1"/>
</dbReference>
<dbReference type="RefSeq" id="WP_027638600.1">
    <property type="nucleotide sequence ID" value="NZ_BAAACD010000003.1"/>
</dbReference>
<dbReference type="EMBL" id="FOOE01000003">
    <property type="protein sequence ID" value="SFF57886.1"/>
    <property type="molecule type" value="Genomic_DNA"/>
</dbReference>
<comment type="function">
    <text evidence="6">Cell division inhibitor that blocks the formation of polar Z ring septums. Rapidly oscillates between the poles of the cell to destabilize FtsZ filaments that have formed before they mature into polar Z rings. Prevents FtsZ polymerization.</text>
</comment>
<evidence type="ECO:0000313" key="12">
    <source>
        <dbReference type="Proteomes" id="UP000246114"/>
    </source>
</evidence>
<dbReference type="InterPro" id="IPR055219">
    <property type="entry name" value="MinC_N_1"/>
</dbReference>
<dbReference type="InterPro" id="IPR005526">
    <property type="entry name" value="Septum_form_inhib_MinC_C"/>
</dbReference>
<dbReference type="PANTHER" id="PTHR34108:SF1">
    <property type="entry name" value="SEPTUM SITE-DETERMINING PROTEIN MINC"/>
    <property type="match status" value="1"/>
</dbReference>
<keyword evidence="11" id="KW-1185">Reference proteome</keyword>
<reference evidence="10 11" key="1">
    <citation type="submission" date="2016-10" db="EMBL/GenBank/DDBJ databases">
        <authorList>
            <person name="de Groot N.N."/>
        </authorList>
    </citation>
    <scope>NUCLEOTIDE SEQUENCE [LARGE SCALE GENOMIC DNA]</scope>
    <source>
        <strain evidence="10 11">NLAE-zl-G419</strain>
    </source>
</reference>
<dbReference type="OrthoDB" id="9790810at2"/>
<keyword evidence="2 6" id="KW-0132">Cell division</keyword>
<dbReference type="InterPro" id="IPR036145">
    <property type="entry name" value="MinC_C_sf"/>
</dbReference>
<dbReference type="EMBL" id="QAMZ01000041">
    <property type="protein sequence ID" value="PWL53168.1"/>
    <property type="molecule type" value="Genomic_DNA"/>
</dbReference>
<dbReference type="NCBIfam" id="NF001775">
    <property type="entry name" value="PRK00513.1-6"/>
    <property type="match status" value="1"/>
</dbReference>
<evidence type="ECO:0000256" key="5">
    <source>
        <dbReference type="ARBA" id="ARBA00046874"/>
    </source>
</evidence>
<dbReference type="PANTHER" id="PTHR34108">
    <property type="entry name" value="SEPTUM SITE-DETERMINING PROTEIN MINC"/>
    <property type="match status" value="1"/>
</dbReference>
<dbReference type="AlphaFoldDB" id="A0A1I2JYR7"/>
<evidence type="ECO:0000256" key="3">
    <source>
        <dbReference type="ARBA" id="ARBA00023210"/>
    </source>
</evidence>
<evidence type="ECO:0000313" key="11">
    <source>
        <dbReference type="Proteomes" id="UP000182135"/>
    </source>
</evidence>
<dbReference type="GO" id="GO:0000902">
    <property type="term" value="P:cell morphogenesis"/>
    <property type="evidence" value="ECO:0007669"/>
    <property type="project" value="InterPro"/>
</dbReference>
<comment type="similarity">
    <text evidence="1 6">Belongs to the MinC family.</text>
</comment>
<evidence type="ECO:0000256" key="6">
    <source>
        <dbReference type="HAMAP-Rule" id="MF_00267"/>
    </source>
</evidence>
<evidence type="ECO:0000256" key="4">
    <source>
        <dbReference type="ARBA" id="ARBA00023306"/>
    </source>
</evidence>
<dbReference type="HAMAP" id="MF_00267">
    <property type="entry name" value="MinC"/>
    <property type="match status" value="1"/>
</dbReference>
<evidence type="ECO:0000313" key="10">
    <source>
        <dbReference type="EMBL" id="SFF57886.1"/>
    </source>
</evidence>
<name>A0A1I2JYR7_9CLOT</name>
<reference evidence="9 12" key="2">
    <citation type="submission" date="2018-03" db="EMBL/GenBank/DDBJ databases">
        <title>The uncultured portion of the human microbiome is neutrally assembled.</title>
        <authorList>
            <person name="Jeraldo P."/>
            <person name="Boardman L."/>
            <person name="White B.A."/>
            <person name="Nelson H."/>
            <person name="Goldenfeld N."/>
            <person name="Chia N."/>
        </authorList>
    </citation>
    <scope>NUCLEOTIDE SEQUENCE [LARGE SCALE GENOMIC DNA]</scope>
    <source>
        <strain evidence="9">CIM:MAG 903</strain>
    </source>
</reference>